<feature type="compositionally biased region" description="Polar residues" evidence="1">
    <location>
        <begin position="29"/>
        <end position="44"/>
    </location>
</feature>
<evidence type="ECO:0000313" key="2">
    <source>
        <dbReference type="EMBL" id="KAK1636071.1"/>
    </source>
</evidence>
<dbReference type="EMBL" id="JAHMHQ010000011">
    <property type="protein sequence ID" value="KAK1636071.1"/>
    <property type="molecule type" value="Genomic_DNA"/>
</dbReference>
<reference evidence="2" key="1">
    <citation type="submission" date="2021-06" db="EMBL/GenBank/DDBJ databases">
        <title>Comparative genomics, transcriptomics and evolutionary studies reveal genomic signatures of adaptation to plant cell wall in hemibiotrophic fungi.</title>
        <authorList>
            <consortium name="DOE Joint Genome Institute"/>
            <person name="Baroncelli R."/>
            <person name="Diaz J.F."/>
            <person name="Benocci T."/>
            <person name="Peng M."/>
            <person name="Battaglia E."/>
            <person name="Haridas S."/>
            <person name="Andreopoulos W."/>
            <person name="Labutti K."/>
            <person name="Pangilinan J."/>
            <person name="Floch G.L."/>
            <person name="Makela M.R."/>
            <person name="Henrissat B."/>
            <person name="Grigoriev I.V."/>
            <person name="Crouch J.A."/>
            <person name="De Vries R.P."/>
            <person name="Sukno S.A."/>
            <person name="Thon M.R."/>
        </authorList>
    </citation>
    <scope>NUCLEOTIDE SEQUENCE</scope>
    <source>
        <strain evidence="2">CBS 102054</strain>
    </source>
</reference>
<evidence type="ECO:0000313" key="3">
    <source>
        <dbReference type="Proteomes" id="UP001243989"/>
    </source>
</evidence>
<accession>A0AAJ0EGH8</accession>
<dbReference type="GeneID" id="85475338"/>
<dbReference type="AlphaFoldDB" id="A0AAJ0EGH8"/>
<feature type="compositionally biased region" description="Basic and acidic residues" evidence="1">
    <location>
        <begin position="1"/>
        <end position="12"/>
    </location>
</feature>
<gene>
    <name evidence="2" type="ORF">BDP81DRAFT_428987</name>
</gene>
<name>A0AAJ0EGH8_9PEZI</name>
<organism evidence="2 3">
    <name type="scientific">Colletotrichum phormii</name>
    <dbReference type="NCBI Taxonomy" id="359342"/>
    <lineage>
        <taxon>Eukaryota</taxon>
        <taxon>Fungi</taxon>
        <taxon>Dikarya</taxon>
        <taxon>Ascomycota</taxon>
        <taxon>Pezizomycotina</taxon>
        <taxon>Sordariomycetes</taxon>
        <taxon>Hypocreomycetidae</taxon>
        <taxon>Glomerellales</taxon>
        <taxon>Glomerellaceae</taxon>
        <taxon>Colletotrichum</taxon>
        <taxon>Colletotrichum acutatum species complex</taxon>
    </lineage>
</organism>
<keyword evidence="3" id="KW-1185">Reference proteome</keyword>
<evidence type="ECO:0000256" key="1">
    <source>
        <dbReference type="SAM" id="MobiDB-lite"/>
    </source>
</evidence>
<proteinExistence type="predicted"/>
<sequence>MCLHSMERERSRIPPRNRASHGKRHENQQSRTPSTGRHWTSRSLSPPHPLLHRVTPPANG</sequence>
<feature type="compositionally biased region" description="Basic residues" evidence="1">
    <location>
        <begin position="13"/>
        <end position="24"/>
    </location>
</feature>
<comment type="caution">
    <text evidence="2">The sequence shown here is derived from an EMBL/GenBank/DDBJ whole genome shotgun (WGS) entry which is preliminary data.</text>
</comment>
<dbReference type="RefSeq" id="XP_060444678.1">
    <property type="nucleotide sequence ID" value="XM_060590476.1"/>
</dbReference>
<dbReference type="Proteomes" id="UP001243989">
    <property type="component" value="Unassembled WGS sequence"/>
</dbReference>
<protein>
    <submittedName>
        <fullName evidence="2">Uncharacterized protein</fullName>
    </submittedName>
</protein>
<feature type="region of interest" description="Disordered" evidence="1">
    <location>
        <begin position="1"/>
        <end position="60"/>
    </location>
</feature>